<evidence type="ECO:0000256" key="6">
    <source>
        <dbReference type="PIRNR" id="PIRNR000535"/>
    </source>
</evidence>
<reference evidence="8 9" key="1">
    <citation type="submission" date="2017-02" db="EMBL/GenBank/DDBJ databases">
        <authorList>
            <person name="Peterson S.W."/>
        </authorList>
    </citation>
    <scope>NUCLEOTIDE SEQUENCE [LARGE SCALE GENOMIC DNA]</scope>
    <source>
        <strain evidence="8 9">ATCC 51222</strain>
    </source>
</reference>
<comment type="pathway">
    <text evidence="6">Carbohydrate metabolism; D-tagatose 6-phosphate degradation; D-glyceraldehyde 3-phosphate and glycerone phosphate from D-tagatose 6-phosphate: step 1/2.</text>
</comment>
<comment type="similarity">
    <text evidence="1">Belongs to the carbohydrate kinase pfkB family.</text>
</comment>
<dbReference type="NCBIfam" id="TIGR03168">
    <property type="entry name" value="1-PFK"/>
    <property type="match status" value="1"/>
</dbReference>
<dbReference type="SUPFAM" id="SSF53613">
    <property type="entry name" value="Ribokinase-like"/>
    <property type="match status" value="1"/>
</dbReference>
<dbReference type="PIRSF" id="PIRSF000535">
    <property type="entry name" value="1PFK/6PFK/LacC"/>
    <property type="match status" value="1"/>
</dbReference>
<dbReference type="InterPro" id="IPR011611">
    <property type="entry name" value="PfkB_dom"/>
</dbReference>
<dbReference type="Gene3D" id="3.40.1190.20">
    <property type="match status" value="1"/>
</dbReference>
<dbReference type="PANTHER" id="PTHR46566">
    <property type="entry name" value="1-PHOSPHOFRUCTOKINASE-RELATED"/>
    <property type="match status" value="1"/>
</dbReference>
<dbReference type="Pfam" id="PF00294">
    <property type="entry name" value="PfkB"/>
    <property type="match status" value="1"/>
</dbReference>
<evidence type="ECO:0000256" key="5">
    <source>
        <dbReference type="ARBA" id="ARBA00022840"/>
    </source>
</evidence>
<keyword evidence="9" id="KW-1185">Reference proteome</keyword>
<dbReference type="InterPro" id="IPR029056">
    <property type="entry name" value="Ribokinase-like"/>
</dbReference>
<dbReference type="GO" id="GO:0008662">
    <property type="term" value="F:1-phosphofructokinase activity"/>
    <property type="evidence" value="ECO:0007669"/>
    <property type="project" value="InterPro"/>
</dbReference>
<dbReference type="FunFam" id="3.40.1190.20:FF:000001">
    <property type="entry name" value="Phosphofructokinase"/>
    <property type="match status" value="1"/>
</dbReference>
<dbReference type="GO" id="GO:0016052">
    <property type="term" value="P:carbohydrate catabolic process"/>
    <property type="evidence" value="ECO:0007669"/>
    <property type="project" value="UniProtKB-ARBA"/>
</dbReference>
<keyword evidence="6" id="KW-0423">Lactose metabolism</keyword>
<accession>A0A1T4NIY9</accession>
<evidence type="ECO:0000256" key="1">
    <source>
        <dbReference type="ARBA" id="ARBA00005380"/>
    </source>
</evidence>
<dbReference type="GO" id="GO:0009024">
    <property type="term" value="F:tagatose-6-phosphate kinase activity"/>
    <property type="evidence" value="ECO:0007669"/>
    <property type="project" value="UniProtKB-EC"/>
</dbReference>
<keyword evidence="2 6" id="KW-0808">Transferase</keyword>
<dbReference type="CDD" id="cd01164">
    <property type="entry name" value="FruK_PfkB_like"/>
    <property type="match status" value="1"/>
</dbReference>
<protein>
    <recommendedName>
        <fullName evidence="6">Tagatose-6-phosphate kinase</fullName>
        <ecNumber evidence="6">2.7.1.144</ecNumber>
    </recommendedName>
</protein>
<dbReference type="InterPro" id="IPR022463">
    <property type="entry name" value="1-PFruKinase"/>
</dbReference>
<proteinExistence type="inferred from homology"/>
<organism evidence="8 9">
    <name type="scientific">Eubacterium coprostanoligenes</name>
    <dbReference type="NCBI Taxonomy" id="290054"/>
    <lineage>
        <taxon>Bacteria</taxon>
        <taxon>Bacillati</taxon>
        <taxon>Bacillota</taxon>
        <taxon>Clostridia</taxon>
        <taxon>Eubacteriales</taxon>
        <taxon>Eubacteriaceae</taxon>
        <taxon>Eubacterium</taxon>
    </lineage>
</organism>
<comment type="similarity">
    <text evidence="6">Belongs to the carbohydrate kinase PfkB family. LacC subfamily.</text>
</comment>
<evidence type="ECO:0000313" key="8">
    <source>
        <dbReference type="EMBL" id="SJZ79093.1"/>
    </source>
</evidence>
<evidence type="ECO:0000256" key="3">
    <source>
        <dbReference type="ARBA" id="ARBA00022741"/>
    </source>
</evidence>
<dbReference type="STRING" id="290054.SAMN02745114_01611"/>
<dbReference type="GO" id="GO:0005988">
    <property type="term" value="P:lactose metabolic process"/>
    <property type="evidence" value="ECO:0007669"/>
    <property type="project" value="UniProtKB-KW"/>
</dbReference>
<evidence type="ECO:0000256" key="4">
    <source>
        <dbReference type="ARBA" id="ARBA00022777"/>
    </source>
</evidence>
<dbReference type="PANTHER" id="PTHR46566:SF1">
    <property type="entry name" value="1-PHOSPHOFRUCTOKINASE"/>
    <property type="match status" value="1"/>
</dbReference>
<comment type="catalytic activity">
    <reaction evidence="6">
        <text>D-tagatofuranose 6-phosphate + ATP = D-tagatofuranose 1,6-bisphosphate + ADP + H(+)</text>
        <dbReference type="Rhea" id="RHEA:12420"/>
        <dbReference type="ChEBI" id="CHEBI:15378"/>
        <dbReference type="ChEBI" id="CHEBI:30616"/>
        <dbReference type="ChEBI" id="CHEBI:58694"/>
        <dbReference type="ChEBI" id="CHEBI:58695"/>
        <dbReference type="ChEBI" id="CHEBI:456216"/>
        <dbReference type="EC" id="2.7.1.144"/>
    </reaction>
</comment>
<dbReference type="InterPro" id="IPR017583">
    <property type="entry name" value="Tagatose/fructose_Pkinase"/>
</dbReference>
<dbReference type="GO" id="GO:0005829">
    <property type="term" value="C:cytosol"/>
    <property type="evidence" value="ECO:0007669"/>
    <property type="project" value="TreeGrafter"/>
</dbReference>
<dbReference type="GO" id="GO:0005524">
    <property type="term" value="F:ATP binding"/>
    <property type="evidence" value="ECO:0007669"/>
    <property type="project" value="UniProtKB-KW"/>
</dbReference>
<dbReference type="EMBL" id="FUWW01000023">
    <property type="protein sequence ID" value="SJZ79093.1"/>
    <property type="molecule type" value="Genomic_DNA"/>
</dbReference>
<feature type="domain" description="Carbohydrate kinase PfkB" evidence="7">
    <location>
        <begin position="12"/>
        <end position="286"/>
    </location>
</feature>
<keyword evidence="3 6" id="KW-0547">Nucleotide-binding</keyword>
<dbReference type="EC" id="2.7.1.144" evidence="6"/>
<evidence type="ECO:0000256" key="2">
    <source>
        <dbReference type="ARBA" id="ARBA00022679"/>
    </source>
</evidence>
<dbReference type="OrthoDB" id="9801219at2"/>
<name>A0A1T4NIY9_9FIRM</name>
<dbReference type="GO" id="GO:0044281">
    <property type="term" value="P:small molecule metabolic process"/>
    <property type="evidence" value="ECO:0007669"/>
    <property type="project" value="UniProtKB-ARBA"/>
</dbReference>
<dbReference type="RefSeq" id="WP_078769045.1">
    <property type="nucleotide sequence ID" value="NZ_FUWW01000023.1"/>
</dbReference>
<dbReference type="NCBIfam" id="TIGR03828">
    <property type="entry name" value="pfkB"/>
    <property type="match status" value="1"/>
</dbReference>
<dbReference type="Proteomes" id="UP000190657">
    <property type="component" value="Unassembled WGS sequence"/>
</dbReference>
<keyword evidence="5 6" id="KW-0067">ATP-binding</keyword>
<gene>
    <name evidence="8" type="ORF">SAMN02745114_01611</name>
</gene>
<dbReference type="GO" id="GO:2001059">
    <property type="term" value="P:D-tagatose 6-phosphate catabolic process"/>
    <property type="evidence" value="ECO:0007669"/>
    <property type="project" value="UniProtKB-UniPathway"/>
</dbReference>
<keyword evidence="4 8" id="KW-0418">Kinase</keyword>
<evidence type="ECO:0000259" key="7">
    <source>
        <dbReference type="Pfam" id="PF00294"/>
    </source>
</evidence>
<evidence type="ECO:0000313" key="9">
    <source>
        <dbReference type="Proteomes" id="UP000190657"/>
    </source>
</evidence>
<dbReference type="UniPathway" id="UPA00704">
    <property type="reaction ID" value="UER00715"/>
</dbReference>
<dbReference type="AlphaFoldDB" id="A0A1T4NIY9"/>
<sequence>MVYTITLNPALDYVMKVGKLRYDDINRSSSEEIYYGGKGINVSVILTRLGVHNRALGFVAGFTGRKLEQMLVEEGIDCDFNRLKEGQTRINVKIKADTELDVNAQGPDINELEINELMEKLDDIKEGDFLVLAGSIPSTLPDDIYERILARLQKRKVNFVVDATGDLLKNVLPYKPFLVKPNHHELGDLFGVEIKTEEDIVKYAKKVQEMGARNVLVSRAKDGATLIDENGNVTTIGNVDGKVVNSVGCGDSMVAGFVAGYINKKDYAYALKLGASCGNATAFSEELATIDEIKNVFERM</sequence>